<evidence type="ECO:0000313" key="4">
    <source>
        <dbReference type="Proteomes" id="UP001164929"/>
    </source>
</evidence>
<dbReference type="InterPro" id="IPR000608">
    <property type="entry name" value="UBC"/>
</dbReference>
<evidence type="ECO:0000313" key="3">
    <source>
        <dbReference type="EMBL" id="KAJ6984441.1"/>
    </source>
</evidence>
<protein>
    <recommendedName>
        <fullName evidence="2">UBC core domain-containing protein</fullName>
    </recommendedName>
</protein>
<dbReference type="Proteomes" id="UP001164929">
    <property type="component" value="Chromosome 9"/>
</dbReference>
<dbReference type="EMBL" id="JAQIZT010000009">
    <property type="protein sequence ID" value="KAJ6984441.1"/>
    <property type="molecule type" value="Genomic_DNA"/>
</dbReference>
<accession>A0AAD6Q9Y4</accession>
<evidence type="ECO:0000256" key="1">
    <source>
        <dbReference type="SAM" id="SignalP"/>
    </source>
</evidence>
<keyword evidence="1" id="KW-0732">Signal</keyword>
<name>A0AAD6Q9Y4_9ROSI</name>
<proteinExistence type="predicted"/>
<organism evidence="3 4">
    <name type="scientific">Populus alba x Populus x berolinensis</name>
    <dbReference type="NCBI Taxonomy" id="444605"/>
    <lineage>
        <taxon>Eukaryota</taxon>
        <taxon>Viridiplantae</taxon>
        <taxon>Streptophyta</taxon>
        <taxon>Embryophyta</taxon>
        <taxon>Tracheophyta</taxon>
        <taxon>Spermatophyta</taxon>
        <taxon>Magnoliopsida</taxon>
        <taxon>eudicotyledons</taxon>
        <taxon>Gunneridae</taxon>
        <taxon>Pentapetalae</taxon>
        <taxon>rosids</taxon>
        <taxon>fabids</taxon>
        <taxon>Malpighiales</taxon>
        <taxon>Salicaceae</taxon>
        <taxon>Saliceae</taxon>
        <taxon>Populus</taxon>
    </lineage>
</organism>
<dbReference type="Pfam" id="PF00179">
    <property type="entry name" value="UQ_con"/>
    <property type="match status" value="1"/>
</dbReference>
<dbReference type="AlphaFoldDB" id="A0AAD6Q9Y4"/>
<keyword evidence="4" id="KW-1185">Reference proteome</keyword>
<sequence>MNIIRLLSLLLIFLHGNMGGLCQGGVWKIRVELPEAYPYKSPSIVFFNKICHPNIDEMNQDNKCNTLFFFFFFK</sequence>
<evidence type="ECO:0000259" key="2">
    <source>
        <dbReference type="PROSITE" id="PS50127"/>
    </source>
</evidence>
<feature type="signal peptide" evidence="1">
    <location>
        <begin position="1"/>
        <end position="19"/>
    </location>
</feature>
<comment type="caution">
    <text evidence="3">The sequence shown here is derived from an EMBL/GenBank/DDBJ whole genome shotgun (WGS) entry which is preliminary data.</text>
</comment>
<gene>
    <name evidence="3" type="ORF">NC653_022646</name>
</gene>
<dbReference type="InterPro" id="IPR016135">
    <property type="entry name" value="UBQ-conjugating_enzyme/RWD"/>
</dbReference>
<feature type="chain" id="PRO_5042073340" description="UBC core domain-containing protein" evidence="1">
    <location>
        <begin position="20"/>
        <end position="74"/>
    </location>
</feature>
<dbReference type="SUPFAM" id="SSF54495">
    <property type="entry name" value="UBC-like"/>
    <property type="match status" value="1"/>
</dbReference>
<dbReference type="PROSITE" id="PS50127">
    <property type="entry name" value="UBC_2"/>
    <property type="match status" value="1"/>
</dbReference>
<feature type="domain" description="UBC core" evidence="2">
    <location>
        <begin position="1"/>
        <end position="74"/>
    </location>
</feature>
<reference evidence="3" key="1">
    <citation type="journal article" date="2023" name="Mol. Ecol. Resour.">
        <title>Chromosome-level genome assembly of a triploid poplar Populus alba 'Berolinensis'.</title>
        <authorList>
            <person name="Chen S."/>
            <person name="Yu Y."/>
            <person name="Wang X."/>
            <person name="Wang S."/>
            <person name="Zhang T."/>
            <person name="Zhou Y."/>
            <person name="He R."/>
            <person name="Meng N."/>
            <person name="Wang Y."/>
            <person name="Liu W."/>
            <person name="Liu Z."/>
            <person name="Liu J."/>
            <person name="Guo Q."/>
            <person name="Huang H."/>
            <person name="Sederoff R.R."/>
            <person name="Wang G."/>
            <person name="Qu G."/>
            <person name="Chen S."/>
        </authorList>
    </citation>
    <scope>NUCLEOTIDE SEQUENCE</scope>
    <source>
        <strain evidence="3">SC-2020</strain>
    </source>
</reference>
<dbReference type="Gene3D" id="3.10.110.10">
    <property type="entry name" value="Ubiquitin Conjugating Enzyme"/>
    <property type="match status" value="1"/>
</dbReference>
<dbReference type="PANTHER" id="PTHR24068">
    <property type="entry name" value="UBIQUITIN-CONJUGATING ENZYME E2"/>
    <property type="match status" value="1"/>
</dbReference>